<keyword evidence="2" id="KW-1185">Reference proteome</keyword>
<dbReference type="EMBL" id="JBHPEI010000030">
    <property type="protein sequence ID" value="MFC1799781.1"/>
    <property type="molecule type" value="Genomic_DNA"/>
</dbReference>
<reference evidence="1 2" key="1">
    <citation type="submission" date="2024-09" db="EMBL/GenBank/DDBJ databases">
        <authorList>
            <person name="D'Angelo T."/>
        </authorList>
    </citation>
    <scope>NUCLEOTIDE SEQUENCE [LARGE SCALE GENOMIC DNA]</scope>
    <source>
        <strain evidence="1">SAG AM-311-F02</strain>
    </source>
</reference>
<accession>A0ABV6YNZ0</accession>
<comment type="caution">
    <text evidence="1">The sequence shown here is derived from an EMBL/GenBank/DDBJ whole genome shotgun (WGS) entry which is preliminary data.</text>
</comment>
<feature type="non-terminal residue" evidence="1">
    <location>
        <position position="1"/>
    </location>
</feature>
<organism evidence="1 2">
    <name type="scientific">Eiseniibacteriota bacterium</name>
    <dbReference type="NCBI Taxonomy" id="2212470"/>
    <lineage>
        <taxon>Bacteria</taxon>
        <taxon>Candidatus Eiseniibacteriota</taxon>
    </lineage>
</organism>
<evidence type="ECO:0000313" key="2">
    <source>
        <dbReference type="Proteomes" id="UP001594288"/>
    </source>
</evidence>
<dbReference type="Proteomes" id="UP001594288">
    <property type="component" value="Unassembled WGS sequence"/>
</dbReference>
<sequence length="87" mass="9076">GTALAVAPRLLTGVVGPVELPLGDKAWGDTEILLPDTLPSGSAASSWRDAITGEVIATEGTLRLAEVLRLFPVALLLSSRKGVDEKR</sequence>
<protein>
    <submittedName>
        <fullName evidence="1">Uncharacterized protein</fullName>
    </submittedName>
</protein>
<gene>
    <name evidence="1" type="ORF">ACFL2Z_02585</name>
</gene>
<evidence type="ECO:0000313" key="1">
    <source>
        <dbReference type="EMBL" id="MFC1799781.1"/>
    </source>
</evidence>
<name>A0ABV6YNZ0_UNCEI</name>
<proteinExistence type="predicted"/>